<dbReference type="InterPro" id="IPR015815">
    <property type="entry name" value="HIBADH-related"/>
</dbReference>
<evidence type="ECO:0000259" key="5">
    <source>
        <dbReference type="Pfam" id="PF03446"/>
    </source>
</evidence>
<name>A0A251Y942_9MICO</name>
<dbReference type="InterPro" id="IPR013328">
    <property type="entry name" value="6PGD_dom2"/>
</dbReference>
<dbReference type="RefSeq" id="WP_086521351.1">
    <property type="nucleotide sequence ID" value="NZ_MDJW01000008.1"/>
</dbReference>
<dbReference type="InterPro" id="IPR008927">
    <property type="entry name" value="6-PGluconate_DH-like_C_sf"/>
</dbReference>
<comment type="similarity">
    <text evidence="1">Belongs to the HIBADH-related family.</text>
</comment>
<evidence type="ECO:0000313" key="8">
    <source>
        <dbReference type="Proteomes" id="UP000194837"/>
    </source>
</evidence>
<dbReference type="Proteomes" id="UP000194837">
    <property type="component" value="Unassembled WGS sequence"/>
</dbReference>
<dbReference type="PROSITE" id="PS00895">
    <property type="entry name" value="3_HYDROXYISOBUT_DH"/>
    <property type="match status" value="1"/>
</dbReference>
<dbReference type="PANTHER" id="PTHR22981">
    <property type="entry name" value="3-HYDROXYISOBUTYRATE DEHYDROGENASE-RELATED"/>
    <property type="match status" value="1"/>
</dbReference>
<evidence type="ECO:0000313" key="7">
    <source>
        <dbReference type="EMBL" id="OUE20781.1"/>
    </source>
</evidence>
<protein>
    <submittedName>
        <fullName evidence="7">2-(Hydroxymethyl)glutarate dehydrogenase</fullName>
    </submittedName>
</protein>
<feature type="domain" description="6-phosphogluconate dehydrogenase NADP-binding" evidence="5">
    <location>
        <begin position="14"/>
        <end position="162"/>
    </location>
</feature>
<dbReference type="GO" id="GO:0051287">
    <property type="term" value="F:NAD binding"/>
    <property type="evidence" value="ECO:0007669"/>
    <property type="project" value="InterPro"/>
</dbReference>
<dbReference type="Gene3D" id="1.10.1040.10">
    <property type="entry name" value="N-(1-d-carboxylethyl)-l-norvaline Dehydrogenase, domain 2"/>
    <property type="match status" value="1"/>
</dbReference>
<gene>
    <name evidence="7" type="primary">hgd</name>
    <name evidence="7" type="ORF">BFL34_01599</name>
</gene>
<evidence type="ECO:0000259" key="6">
    <source>
        <dbReference type="Pfam" id="PF14833"/>
    </source>
</evidence>
<dbReference type="Gene3D" id="3.40.50.720">
    <property type="entry name" value="NAD(P)-binding Rossmann-like Domain"/>
    <property type="match status" value="1"/>
</dbReference>
<dbReference type="PIRSF" id="PIRSF000103">
    <property type="entry name" value="HIBADH"/>
    <property type="match status" value="1"/>
</dbReference>
<proteinExistence type="inferred from homology"/>
<dbReference type="GO" id="GO:0050661">
    <property type="term" value="F:NADP binding"/>
    <property type="evidence" value="ECO:0007669"/>
    <property type="project" value="InterPro"/>
</dbReference>
<keyword evidence="3" id="KW-0520">NAD</keyword>
<dbReference type="InterPro" id="IPR002204">
    <property type="entry name" value="3-OH-isobutyrate_DH-rel_CS"/>
</dbReference>
<evidence type="ECO:0000256" key="3">
    <source>
        <dbReference type="ARBA" id="ARBA00023027"/>
    </source>
</evidence>
<dbReference type="PANTHER" id="PTHR22981:SF7">
    <property type="entry name" value="3-HYDROXYISOBUTYRATE DEHYDROGENASE, MITOCHONDRIAL"/>
    <property type="match status" value="1"/>
</dbReference>
<evidence type="ECO:0000256" key="2">
    <source>
        <dbReference type="ARBA" id="ARBA00023002"/>
    </source>
</evidence>
<evidence type="ECO:0000256" key="4">
    <source>
        <dbReference type="PIRSR" id="PIRSR000103-1"/>
    </source>
</evidence>
<organism evidence="7 8">
    <name type="scientific">Clavibacter michiganensis</name>
    <dbReference type="NCBI Taxonomy" id="28447"/>
    <lineage>
        <taxon>Bacteria</taxon>
        <taxon>Bacillati</taxon>
        <taxon>Actinomycetota</taxon>
        <taxon>Actinomycetes</taxon>
        <taxon>Micrococcales</taxon>
        <taxon>Microbacteriaceae</taxon>
        <taxon>Clavibacter</taxon>
    </lineage>
</organism>
<dbReference type="Pfam" id="PF14833">
    <property type="entry name" value="NAD_binding_11"/>
    <property type="match status" value="1"/>
</dbReference>
<evidence type="ECO:0000256" key="1">
    <source>
        <dbReference type="ARBA" id="ARBA00009080"/>
    </source>
</evidence>
<dbReference type="Pfam" id="PF03446">
    <property type="entry name" value="NAD_binding_2"/>
    <property type="match status" value="1"/>
</dbReference>
<dbReference type="InterPro" id="IPR006115">
    <property type="entry name" value="6PGDH_NADP-bd"/>
</dbReference>
<sequence length="314" mass="30756">MTSTDPLDPTTPRRIGVVGLGSMGGAMAASLAGRGWDVVGCDPSAAARAAAEARGLATVADVSALAGIPYVVLSLPSARVVEATVPALLAASGTVAVVDTTTSEPGTSAAMAELAAAHGAAFVDAPVSGGNTGAAAGTLASFVGGSAEAVDAARPVLEALTSGGWRHVGPAGSGNVVKLLNNMLVSVNLLAVAEAMDVAAAHGIDLDTAIAALNTATGASTVSQRMFPDQILSGRFGSGFALGLMARDVALAHDVARATGAAPGLFAETDARWQQALAALGPQADFVAATSTFTTATTALDPAQLPARKDDTAS</sequence>
<dbReference type="AlphaFoldDB" id="A0A251Y942"/>
<feature type="domain" description="3-hydroxyisobutyrate dehydrogenase-like NAD-binding" evidence="6">
    <location>
        <begin position="172"/>
        <end position="289"/>
    </location>
</feature>
<feature type="active site" evidence="4">
    <location>
        <position position="178"/>
    </location>
</feature>
<dbReference type="SUPFAM" id="SSF48179">
    <property type="entry name" value="6-phosphogluconate dehydrogenase C-terminal domain-like"/>
    <property type="match status" value="1"/>
</dbReference>
<keyword evidence="2" id="KW-0560">Oxidoreductase</keyword>
<comment type="caution">
    <text evidence="7">The sequence shown here is derived from an EMBL/GenBank/DDBJ whole genome shotgun (WGS) entry which is preliminary data.</text>
</comment>
<dbReference type="InterPro" id="IPR029154">
    <property type="entry name" value="HIBADH-like_NADP-bd"/>
</dbReference>
<dbReference type="GO" id="GO:0016054">
    <property type="term" value="P:organic acid catabolic process"/>
    <property type="evidence" value="ECO:0007669"/>
    <property type="project" value="UniProtKB-ARBA"/>
</dbReference>
<dbReference type="SUPFAM" id="SSF51735">
    <property type="entry name" value="NAD(P)-binding Rossmann-fold domains"/>
    <property type="match status" value="1"/>
</dbReference>
<dbReference type="GO" id="GO:0016616">
    <property type="term" value="F:oxidoreductase activity, acting on the CH-OH group of donors, NAD or NADP as acceptor"/>
    <property type="evidence" value="ECO:0007669"/>
    <property type="project" value="TreeGrafter"/>
</dbReference>
<dbReference type="EMBL" id="MDJW01000008">
    <property type="protein sequence ID" value="OUE20781.1"/>
    <property type="molecule type" value="Genomic_DNA"/>
</dbReference>
<dbReference type="InterPro" id="IPR036291">
    <property type="entry name" value="NAD(P)-bd_dom_sf"/>
</dbReference>
<reference evidence="7 8" key="1">
    <citation type="submission" date="2016-08" db="EMBL/GenBank/DDBJ databases">
        <title>Genome sequence of Clavibacter michiganensis spp strain CFBP7494.</title>
        <authorList>
            <person name="Thapa S.P."/>
            <person name="Coaker G."/>
            <person name="Jacques M.-A."/>
        </authorList>
    </citation>
    <scope>NUCLEOTIDE SEQUENCE [LARGE SCALE GENOMIC DNA]</scope>
    <source>
        <strain evidence="7">CFBP7494</strain>
    </source>
</reference>
<accession>A0A251Y942</accession>